<feature type="domain" description="Solute-binding protein family 3/N-terminal" evidence="3">
    <location>
        <begin position="45"/>
        <end position="245"/>
    </location>
</feature>
<organism evidence="4 5">
    <name type="scientific">Inhella gelatinilytica</name>
    <dbReference type="NCBI Taxonomy" id="2795030"/>
    <lineage>
        <taxon>Bacteria</taxon>
        <taxon>Pseudomonadati</taxon>
        <taxon>Pseudomonadota</taxon>
        <taxon>Betaproteobacteria</taxon>
        <taxon>Burkholderiales</taxon>
        <taxon>Sphaerotilaceae</taxon>
        <taxon>Inhella</taxon>
    </lineage>
</organism>
<dbReference type="Pfam" id="PF00497">
    <property type="entry name" value="SBP_bac_3"/>
    <property type="match status" value="1"/>
</dbReference>
<evidence type="ECO:0000256" key="2">
    <source>
        <dbReference type="SAM" id="SignalP"/>
    </source>
</evidence>
<dbReference type="PANTHER" id="PTHR35936:SF25">
    <property type="entry name" value="ABC TRANSPORTER SUBSTRATE-BINDING PROTEIN"/>
    <property type="match status" value="1"/>
</dbReference>
<sequence>MRGWRQWATWALAAWAAGPVHARDTWALATADLPPAITTKAADLGYYAVILRRVFDEMDINPEFHFLPPARAQLDAAQGLYAALFPAARTPERQLTFLASDPFYVVRLRVFLRRDDAWAGSTVEDFKDGLLCNVQGVRTYPELEAALDAGRLKMQRVTDLSACFRMLAVGRVRFVVTGENTGYSALHAMGEAADQVRMAPVLLSEQPVHLMFPRVLPESARRVRDFNRALQRLRRSGELNRLEQRVVPKGPIS</sequence>
<dbReference type="Gene3D" id="3.40.190.10">
    <property type="entry name" value="Periplasmic binding protein-like II"/>
    <property type="match status" value="2"/>
</dbReference>
<feature type="signal peptide" evidence="2">
    <location>
        <begin position="1"/>
        <end position="22"/>
    </location>
</feature>
<keyword evidence="1 2" id="KW-0732">Signal</keyword>
<proteinExistence type="predicted"/>
<dbReference type="EMBL" id="JAEDAL010000001">
    <property type="protein sequence ID" value="MBH9552145.1"/>
    <property type="molecule type" value="Genomic_DNA"/>
</dbReference>
<accession>A0A931ISY6</accession>
<dbReference type="AlphaFoldDB" id="A0A931ISY6"/>
<keyword evidence="5" id="KW-1185">Reference proteome</keyword>
<dbReference type="SUPFAM" id="SSF53850">
    <property type="entry name" value="Periplasmic binding protein-like II"/>
    <property type="match status" value="1"/>
</dbReference>
<dbReference type="Proteomes" id="UP000620139">
    <property type="component" value="Unassembled WGS sequence"/>
</dbReference>
<feature type="chain" id="PRO_5037322604" evidence="2">
    <location>
        <begin position="23"/>
        <end position="253"/>
    </location>
</feature>
<comment type="caution">
    <text evidence="4">The sequence shown here is derived from an EMBL/GenBank/DDBJ whole genome shotgun (WGS) entry which is preliminary data.</text>
</comment>
<dbReference type="InterPro" id="IPR001638">
    <property type="entry name" value="Solute-binding_3/MltF_N"/>
</dbReference>
<evidence type="ECO:0000256" key="1">
    <source>
        <dbReference type="ARBA" id="ARBA00022729"/>
    </source>
</evidence>
<reference evidence="4" key="1">
    <citation type="submission" date="2020-12" db="EMBL/GenBank/DDBJ databases">
        <title>The genome sequence of Inhella sp. 4Y17.</title>
        <authorList>
            <person name="Liu Y."/>
        </authorList>
    </citation>
    <scope>NUCLEOTIDE SEQUENCE</scope>
    <source>
        <strain evidence="4">4Y10</strain>
    </source>
</reference>
<name>A0A931ISY6_9BURK</name>
<dbReference type="RefSeq" id="WP_198099717.1">
    <property type="nucleotide sequence ID" value="NZ_JAEDAL010000001.1"/>
</dbReference>
<gene>
    <name evidence="4" type="ORF">I7X43_04695</name>
</gene>
<protein>
    <submittedName>
        <fullName evidence="4">Transporter substrate-binding domain-containing protein</fullName>
    </submittedName>
</protein>
<dbReference type="PANTHER" id="PTHR35936">
    <property type="entry name" value="MEMBRANE-BOUND LYTIC MUREIN TRANSGLYCOSYLASE F"/>
    <property type="match status" value="1"/>
</dbReference>
<evidence type="ECO:0000313" key="4">
    <source>
        <dbReference type="EMBL" id="MBH9552145.1"/>
    </source>
</evidence>
<evidence type="ECO:0000259" key="3">
    <source>
        <dbReference type="Pfam" id="PF00497"/>
    </source>
</evidence>
<evidence type="ECO:0000313" key="5">
    <source>
        <dbReference type="Proteomes" id="UP000620139"/>
    </source>
</evidence>